<keyword evidence="1" id="KW-0812">Transmembrane</keyword>
<accession>A0A0W0XNF3</accession>
<dbReference type="AlphaFoldDB" id="A0A0W0XNF3"/>
<evidence type="ECO:0000313" key="2">
    <source>
        <dbReference type="EMBL" id="KTD46022.1"/>
    </source>
</evidence>
<keyword evidence="1" id="KW-1133">Transmembrane helix</keyword>
<gene>
    <name evidence="2" type="ORF">Lrub_2819</name>
</gene>
<dbReference type="STRING" id="458.Lrub_2819"/>
<keyword evidence="1" id="KW-0472">Membrane</keyword>
<feature type="transmembrane region" description="Helical" evidence="1">
    <location>
        <begin position="49"/>
        <end position="70"/>
    </location>
</feature>
<dbReference type="Proteomes" id="UP000054608">
    <property type="component" value="Unassembled WGS sequence"/>
</dbReference>
<sequence length="81" mass="9432">MRIIGVKLNIRTRLTAIMFNPNQFIMVLICALLLWLVNGYVVIAPLINLLFNMFLLALLVLYIMQFLGVIRDWLPAPRLFK</sequence>
<comment type="caution">
    <text evidence="2">The sequence shown here is derived from an EMBL/GenBank/DDBJ whole genome shotgun (WGS) entry which is preliminary data.</text>
</comment>
<organism evidence="2 3">
    <name type="scientific">Legionella rubrilucens</name>
    <dbReference type="NCBI Taxonomy" id="458"/>
    <lineage>
        <taxon>Bacteria</taxon>
        <taxon>Pseudomonadati</taxon>
        <taxon>Pseudomonadota</taxon>
        <taxon>Gammaproteobacteria</taxon>
        <taxon>Legionellales</taxon>
        <taxon>Legionellaceae</taxon>
        <taxon>Legionella</taxon>
    </lineage>
</organism>
<evidence type="ECO:0000313" key="3">
    <source>
        <dbReference type="Proteomes" id="UP000054608"/>
    </source>
</evidence>
<protein>
    <submittedName>
        <fullName evidence="2">Uncharacterized protein</fullName>
    </submittedName>
</protein>
<evidence type="ECO:0000256" key="1">
    <source>
        <dbReference type="SAM" id="Phobius"/>
    </source>
</evidence>
<keyword evidence="3" id="KW-1185">Reference proteome</keyword>
<dbReference type="EMBL" id="LNYT01000022">
    <property type="protein sequence ID" value="KTD46022.1"/>
    <property type="molecule type" value="Genomic_DNA"/>
</dbReference>
<feature type="transmembrane region" description="Helical" evidence="1">
    <location>
        <begin position="21"/>
        <end position="43"/>
    </location>
</feature>
<proteinExistence type="predicted"/>
<name>A0A0W0XNF3_9GAMM</name>
<dbReference type="PATRIC" id="fig|458.5.peg.2939"/>
<reference evidence="2 3" key="1">
    <citation type="submission" date="2015-11" db="EMBL/GenBank/DDBJ databases">
        <title>Genomic analysis of 38 Legionella species identifies large and diverse effector repertoires.</title>
        <authorList>
            <person name="Burstein D."/>
            <person name="Amaro F."/>
            <person name="Zusman T."/>
            <person name="Lifshitz Z."/>
            <person name="Cohen O."/>
            <person name="Gilbert J.A."/>
            <person name="Pupko T."/>
            <person name="Shuman H.A."/>
            <person name="Segal G."/>
        </authorList>
    </citation>
    <scope>NUCLEOTIDE SEQUENCE [LARGE SCALE GENOMIC DNA]</scope>
    <source>
        <strain evidence="2 3">WA-270A-C2</strain>
    </source>
</reference>